<dbReference type="Proteomes" id="UP000050741">
    <property type="component" value="Unassembled WGS sequence"/>
</dbReference>
<reference evidence="1" key="2">
    <citation type="submission" date="2014-05" db="EMBL/GenBank/DDBJ databases">
        <title>The genome and life-stage specific transcriptomes of Globodera pallida elucidate key aspects of plant parasitism by a cyst nematode.</title>
        <authorList>
            <person name="Cotton J.A."/>
            <person name="Lilley C.J."/>
            <person name="Jones L.M."/>
            <person name="Kikuchi T."/>
            <person name="Reid A.J."/>
            <person name="Thorpe P."/>
            <person name="Tsai I.J."/>
            <person name="Beasley H."/>
            <person name="Blok V."/>
            <person name="Cock P.J.A."/>
            <person name="Van den Akker S.E."/>
            <person name="Holroyd N."/>
            <person name="Hunt M."/>
            <person name="Mantelin S."/>
            <person name="Naghra H."/>
            <person name="Pain A."/>
            <person name="Palomares-Rius J.E."/>
            <person name="Zarowiecki M."/>
            <person name="Berriman M."/>
            <person name="Jones J.T."/>
            <person name="Urwin P.E."/>
        </authorList>
    </citation>
    <scope>NUCLEOTIDE SEQUENCE [LARGE SCALE GENOMIC DNA]</scope>
    <source>
        <strain evidence="1">Lindley</strain>
    </source>
</reference>
<protein>
    <submittedName>
        <fullName evidence="2">SAM-dependent methyltransferase</fullName>
    </submittedName>
</protein>
<reference evidence="1" key="1">
    <citation type="submission" date="2013-12" db="EMBL/GenBank/DDBJ databases">
        <authorList>
            <person name="Aslett M."/>
        </authorList>
    </citation>
    <scope>NUCLEOTIDE SEQUENCE [LARGE SCALE GENOMIC DNA]</scope>
    <source>
        <strain evidence="1">Lindley</strain>
    </source>
</reference>
<name>A0A183CG32_GLOPA</name>
<dbReference type="AlphaFoldDB" id="A0A183CG32"/>
<accession>A0A183CG32</accession>
<evidence type="ECO:0000313" key="1">
    <source>
        <dbReference type="Proteomes" id="UP000050741"/>
    </source>
</evidence>
<dbReference type="WBParaSite" id="GPLIN_001183700">
    <property type="protein sequence ID" value="GPLIN_001183700"/>
    <property type="gene ID" value="GPLIN_001183700"/>
</dbReference>
<sequence>MTSPYHSSGSEYGAEFDLDVPTAEEDVNLPSWLERNARGGGPYSQTTFARREVLAGRLWHALSATGVWSHMSGGQSALPVDRARYSAGAFTWRDV</sequence>
<proteinExistence type="predicted"/>
<reference evidence="2" key="3">
    <citation type="submission" date="2016-06" db="UniProtKB">
        <authorList>
            <consortium name="WormBaseParasite"/>
        </authorList>
    </citation>
    <scope>IDENTIFICATION</scope>
</reference>
<organism evidence="1 2">
    <name type="scientific">Globodera pallida</name>
    <name type="common">Potato cyst nematode worm</name>
    <name type="synonym">Heterodera pallida</name>
    <dbReference type="NCBI Taxonomy" id="36090"/>
    <lineage>
        <taxon>Eukaryota</taxon>
        <taxon>Metazoa</taxon>
        <taxon>Ecdysozoa</taxon>
        <taxon>Nematoda</taxon>
        <taxon>Chromadorea</taxon>
        <taxon>Rhabditida</taxon>
        <taxon>Tylenchina</taxon>
        <taxon>Tylenchomorpha</taxon>
        <taxon>Tylenchoidea</taxon>
        <taxon>Heteroderidae</taxon>
        <taxon>Heteroderinae</taxon>
        <taxon>Globodera</taxon>
    </lineage>
</organism>
<evidence type="ECO:0000313" key="2">
    <source>
        <dbReference type="WBParaSite" id="GPLIN_001183700"/>
    </source>
</evidence>
<keyword evidence="1" id="KW-1185">Reference proteome</keyword>